<keyword evidence="3" id="KW-1185">Reference proteome</keyword>
<sequence length="240" mass="27835">MAEIKQAWWLAKFEVKETAKRLWLMLPFALIFGFFFTVAIEEEMSFLYDLFFIINFWCMTYWMRPKEIQFQKVDEGVYAAPYFLMLNQLAVKREALIISRYLVYFIFAIPFNIVVLTIMLVFSDFYQAELQGASAAAFFIMWISFGIIGGALFPASDVGDTTTKNKWFYAAYTILFFGSLLGAIFGVHFWAGKGIVFLSIEAAQKWPAVSIISSVILSIVSIKYFKNYAEKQIRKMNYLK</sequence>
<feature type="transmembrane region" description="Helical" evidence="1">
    <location>
        <begin position="167"/>
        <end position="191"/>
    </location>
</feature>
<dbReference type="Proteomes" id="UP000679247">
    <property type="component" value="Chromosome"/>
</dbReference>
<accession>A0ABX8FCR0</accession>
<organism evidence="2 3">
    <name type="scientific">Cytobacillus gottheilii</name>
    <dbReference type="NCBI Taxonomy" id="859144"/>
    <lineage>
        <taxon>Bacteria</taxon>
        <taxon>Bacillati</taxon>
        <taxon>Bacillota</taxon>
        <taxon>Bacilli</taxon>
        <taxon>Bacillales</taxon>
        <taxon>Bacillaceae</taxon>
        <taxon>Cytobacillus</taxon>
    </lineage>
</organism>
<feature type="transmembrane region" description="Helical" evidence="1">
    <location>
        <begin position="21"/>
        <end position="40"/>
    </location>
</feature>
<keyword evidence="1" id="KW-1133">Transmembrane helix</keyword>
<name>A0ABX8FCR0_9BACI</name>
<feature type="transmembrane region" description="Helical" evidence="1">
    <location>
        <begin position="135"/>
        <end position="155"/>
    </location>
</feature>
<keyword evidence="1" id="KW-0472">Membrane</keyword>
<reference evidence="2 3" key="1">
    <citation type="submission" date="2021-03" db="EMBL/GenBank/DDBJ databases">
        <title>The first data on the complete genome of the tetrodotoxin-producing bacterium.</title>
        <authorList>
            <person name="Melnikova D.I."/>
            <person name="Nijland R."/>
            <person name="Magarlamov T.Y."/>
        </authorList>
    </citation>
    <scope>NUCLEOTIDE SEQUENCE [LARGE SCALE GENOMIC DNA]</scope>
    <source>
        <strain evidence="2 3">1839</strain>
    </source>
</reference>
<gene>
    <name evidence="2" type="ORF">J1899_01885</name>
</gene>
<evidence type="ECO:0000256" key="1">
    <source>
        <dbReference type="SAM" id="Phobius"/>
    </source>
</evidence>
<protein>
    <recommendedName>
        <fullName evidence="4">ABC-2 type transport system permease protein</fullName>
    </recommendedName>
</protein>
<keyword evidence="1" id="KW-0812">Transmembrane</keyword>
<dbReference type="RefSeq" id="WP_214477167.1">
    <property type="nucleotide sequence ID" value="NZ_CANKUS010000031.1"/>
</dbReference>
<evidence type="ECO:0000313" key="2">
    <source>
        <dbReference type="EMBL" id="QVY61905.1"/>
    </source>
</evidence>
<feature type="transmembrane region" description="Helical" evidence="1">
    <location>
        <begin position="206"/>
        <end position="225"/>
    </location>
</feature>
<evidence type="ECO:0000313" key="3">
    <source>
        <dbReference type="Proteomes" id="UP000679247"/>
    </source>
</evidence>
<dbReference type="EMBL" id="CP071709">
    <property type="protein sequence ID" value="QVY61905.1"/>
    <property type="molecule type" value="Genomic_DNA"/>
</dbReference>
<feature type="transmembrane region" description="Helical" evidence="1">
    <location>
        <begin position="101"/>
        <end position="123"/>
    </location>
</feature>
<evidence type="ECO:0008006" key="4">
    <source>
        <dbReference type="Google" id="ProtNLM"/>
    </source>
</evidence>
<feature type="transmembrane region" description="Helical" evidence="1">
    <location>
        <begin position="46"/>
        <end position="63"/>
    </location>
</feature>
<proteinExistence type="predicted"/>